<dbReference type="Proteomes" id="UP000003656">
    <property type="component" value="Unassembled WGS sequence"/>
</dbReference>
<evidence type="ECO:0000313" key="1">
    <source>
        <dbReference type="EMBL" id="EFA23624.1"/>
    </source>
</evidence>
<accession>D1NSH2</accession>
<reference evidence="1 2" key="1">
    <citation type="submission" date="2009-11" db="EMBL/GenBank/DDBJ databases">
        <authorList>
            <person name="Weinstock G."/>
            <person name="Sodergren E."/>
            <person name="Clifton S."/>
            <person name="Fulton L."/>
            <person name="Fulton B."/>
            <person name="Courtney L."/>
            <person name="Fronick C."/>
            <person name="Harrison M."/>
            <person name="Strong C."/>
            <person name="Farmer C."/>
            <person name="Delahaunty K."/>
            <person name="Markovic C."/>
            <person name="Hall O."/>
            <person name="Minx P."/>
            <person name="Tomlinson C."/>
            <person name="Mitreva M."/>
            <person name="Nelson J."/>
            <person name="Hou S."/>
            <person name="Wollam A."/>
            <person name="Pepin K.H."/>
            <person name="Johnson M."/>
            <person name="Bhonagiri V."/>
            <person name="Nash W.E."/>
            <person name="Warren W."/>
            <person name="Chinwalla A."/>
            <person name="Mardis E.R."/>
            <person name="Wilson R.K."/>
        </authorList>
    </citation>
    <scope>NUCLEOTIDE SEQUENCE [LARGE SCALE GENOMIC DNA]</scope>
    <source>
        <strain evidence="1 2">DSM 20093</strain>
    </source>
</reference>
<dbReference type="AlphaFoldDB" id="D1NSH2"/>
<sequence>MGVANGWNVHVAYERNREEEGIQRTAWKGSLMEPQCAGCTAITTWGE</sequence>
<organism evidence="1 2">
    <name type="scientific">Bifidobacterium gallicum DSM 20093 = LMG 11596</name>
    <dbReference type="NCBI Taxonomy" id="561180"/>
    <lineage>
        <taxon>Bacteria</taxon>
        <taxon>Bacillati</taxon>
        <taxon>Actinomycetota</taxon>
        <taxon>Actinomycetes</taxon>
        <taxon>Bifidobacteriales</taxon>
        <taxon>Bifidobacteriaceae</taxon>
        <taxon>Bifidobacterium</taxon>
    </lineage>
</organism>
<protein>
    <submittedName>
        <fullName evidence="1">Uncharacterized protein</fullName>
    </submittedName>
</protein>
<dbReference type="EMBL" id="ABXB03000001">
    <property type="protein sequence ID" value="EFA23624.1"/>
    <property type="molecule type" value="Genomic_DNA"/>
</dbReference>
<comment type="caution">
    <text evidence="1">The sequence shown here is derived from an EMBL/GenBank/DDBJ whole genome shotgun (WGS) entry which is preliminary data.</text>
</comment>
<gene>
    <name evidence="1" type="ORF">BIFGAL_02729</name>
</gene>
<evidence type="ECO:0000313" key="2">
    <source>
        <dbReference type="Proteomes" id="UP000003656"/>
    </source>
</evidence>
<name>D1NSH2_9BIFI</name>
<proteinExistence type="predicted"/>